<accession>A0A1N7MQ33</accession>
<evidence type="ECO:0000313" key="1">
    <source>
        <dbReference type="EMBL" id="SIS88234.1"/>
    </source>
</evidence>
<organism evidence="1 2">
    <name type="scientific">Neptunomonas antarctica</name>
    <dbReference type="NCBI Taxonomy" id="619304"/>
    <lineage>
        <taxon>Bacteria</taxon>
        <taxon>Pseudomonadati</taxon>
        <taxon>Pseudomonadota</taxon>
        <taxon>Gammaproteobacteria</taxon>
        <taxon>Oceanospirillales</taxon>
        <taxon>Oceanospirillaceae</taxon>
        <taxon>Neptunomonas</taxon>
    </lineage>
</organism>
<dbReference type="EMBL" id="FTOE01000006">
    <property type="protein sequence ID" value="SIS88234.1"/>
    <property type="molecule type" value="Genomic_DNA"/>
</dbReference>
<reference evidence="2" key="1">
    <citation type="submission" date="2017-01" db="EMBL/GenBank/DDBJ databases">
        <authorList>
            <person name="Varghese N."/>
            <person name="Submissions S."/>
        </authorList>
    </citation>
    <scope>NUCLEOTIDE SEQUENCE [LARGE SCALE GENOMIC DNA]</scope>
    <source>
        <strain evidence="2">DSM 22306</strain>
    </source>
</reference>
<sequence>MAKQKIVDRDAVARFIRAHNENMTSDSMAKALGISPSMITRVRSQIGIKSPRMEARRNSTKDSDEMIASAMSGRMSLDGLRHPW</sequence>
<gene>
    <name evidence="1" type="ORF">SAMN05421760_106261</name>
</gene>
<dbReference type="STRING" id="619304.SAMN05421760_106261"/>
<name>A0A1N7MQ33_9GAMM</name>
<dbReference type="AlphaFoldDB" id="A0A1N7MQ33"/>
<protein>
    <submittedName>
        <fullName evidence="1">Transcriptional regulator, RpiR family</fullName>
    </submittedName>
</protein>
<proteinExistence type="predicted"/>
<dbReference type="Proteomes" id="UP000185999">
    <property type="component" value="Unassembled WGS sequence"/>
</dbReference>
<dbReference type="OrthoDB" id="9924615at2"/>
<keyword evidence="2" id="KW-1185">Reference proteome</keyword>
<evidence type="ECO:0000313" key="2">
    <source>
        <dbReference type="Proteomes" id="UP000185999"/>
    </source>
</evidence>
<dbReference type="RefSeq" id="WP_054340371.1">
    <property type="nucleotide sequence ID" value="NZ_FTOE01000006.1"/>
</dbReference>